<accession>A0A8H6NI63</accession>
<name>A0A8H6NI63_9PEZI</name>
<gene>
    <name evidence="1" type="ORF">CMUS01_06437</name>
</gene>
<evidence type="ECO:0000313" key="2">
    <source>
        <dbReference type="Proteomes" id="UP000639643"/>
    </source>
</evidence>
<dbReference type="Proteomes" id="UP000639643">
    <property type="component" value="Unassembled WGS sequence"/>
</dbReference>
<organism evidence="1 2">
    <name type="scientific">Colletotrichum musicola</name>
    <dbReference type="NCBI Taxonomy" id="2175873"/>
    <lineage>
        <taxon>Eukaryota</taxon>
        <taxon>Fungi</taxon>
        <taxon>Dikarya</taxon>
        <taxon>Ascomycota</taxon>
        <taxon>Pezizomycotina</taxon>
        <taxon>Sordariomycetes</taxon>
        <taxon>Hypocreomycetidae</taxon>
        <taxon>Glomerellales</taxon>
        <taxon>Glomerellaceae</taxon>
        <taxon>Colletotrichum</taxon>
        <taxon>Colletotrichum orchidearum species complex</taxon>
    </lineage>
</organism>
<keyword evidence="2" id="KW-1185">Reference proteome</keyword>
<sequence>MSNSHPSHGGVGCSCAAEATVVTVIEDGQPQVVPTTVPIPIYQIGDGQIQGHTTPCGELPHVAKTTGSFEWLKYLSSLSLRGSGEISLLETSVRNVVTQFDDCVLRRPSSSFLSSLSLSGPSLSGVFPSSIFLPRLFLSSIFLASLFPSNISPEEFYIRTSSVSFRKEGVSPGTPTHDFKCPGDPDTETYSVRPWGSLTPEYVSVSGEDPDTLPLGDPGTEHVLCLEMILTQTTGVPVSRPASALVVTLSVFSSFFQVTFGMTKVFPARGPGFGNYAICPERHVTDTCGTRTDDGSVNYATTESSRPPTTGALTTKKAMFAAALRDIFYVCISWPTTMRIIIFHSYRFGPWDRTLP</sequence>
<comment type="caution">
    <text evidence="1">The sequence shown here is derived from an EMBL/GenBank/DDBJ whole genome shotgun (WGS) entry which is preliminary data.</text>
</comment>
<dbReference type="EMBL" id="WIGM01000210">
    <property type="protein sequence ID" value="KAF6833778.1"/>
    <property type="molecule type" value="Genomic_DNA"/>
</dbReference>
<evidence type="ECO:0000313" key="1">
    <source>
        <dbReference type="EMBL" id="KAF6833778.1"/>
    </source>
</evidence>
<protein>
    <submittedName>
        <fullName evidence="1">Covalently-linked cell wall protein</fullName>
    </submittedName>
</protein>
<dbReference type="AlphaFoldDB" id="A0A8H6NI63"/>
<proteinExistence type="predicted"/>
<reference evidence="1" key="1">
    <citation type="journal article" date="2020" name="Phytopathology">
        <title>Genome Sequence Resources of Colletotrichum truncatum, C. plurivorum, C. musicola, and C. sojae: Four Species Pathogenic to Soybean (Glycine max).</title>
        <authorList>
            <person name="Rogerio F."/>
            <person name="Boufleur T.R."/>
            <person name="Ciampi-Guillardi M."/>
            <person name="Sukno S.A."/>
            <person name="Thon M.R."/>
            <person name="Massola Junior N.S."/>
            <person name="Baroncelli R."/>
        </authorList>
    </citation>
    <scope>NUCLEOTIDE SEQUENCE</scope>
    <source>
        <strain evidence="1">LFN0074</strain>
    </source>
</reference>